<proteinExistence type="predicted"/>
<organism evidence="1 2">
    <name type="scientific">Amblyomma americanum</name>
    <name type="common">Lone star tick</name>
    <dbReference type="NCBI Taxonomy" id="6943"/>
    <lineage>
        <taxon>Eukaryota</taxon>
        <taxon>Metazoa</taxon>
        <taxon>Ecdysozoa</taxon>
        <taxon>Arthropoda</taxon>
        <taxon>Chelicerata</taxon>
        <taxon>Arachnida</taxon>
        <taxon>Acari</taxon>
        <taxon>Parasitiformes</taxon>
        <taxon>Ixodida</taxon>
        <taxon>Ixodoidea</taxon>
        <taxon>Ixodidae</taxon>
        <taxon>Amblyomminae</taxon>
        <taxon>Amblyomma</taxon>
    </lineage>
</organism>
<comment type="caution">
    <text evidence="1">The sequence shown here is derived from an EMBL/GenBank/DDBJ whole genome shotgun (WGS) entry which is preliminary data.</text>
</comment>
<gene>
    <name evidence="1" type="ORF">V5799_001169</name>
</gene>
<keyword evidence="2" id="KW-1185">Reference proteome</keyword>
<dbReference type="Proteomes" id="UP001321473">
    <property type="component" value="Unassembled WGS sequence"/>
</dbReference>
<dbReference type="AlphaFoldDB" id="A0AAQ4D0Y9"/>
<dbReference type="EMBL" id="JARKHS020036493">
    <property type="protein sequence ID" value="KAK8756129.1"/>
    <property type="molecule type" value="Genomic_DNA"/>
</dbReference>
<reference evidence="1 2" key="1">
    <citation type="journal article" date="2023" name="Arcadia Sci">
        <title>De novo assembly of a long-read Amblyomma americanum tick genome.</title>
        <authorList>
            <person name="Chou S."/>
            <person name="Poskanzer K.E."/>
            <person name="Rollins M."/>
            <person name="Thuy-Boun P.S."/>
        </authorList>
    </citation>
    <scope>NUCLEOTIDE SEQUENCE [LARGE SCALE GENOMIC DNA]</scope>
    <source>
        <strain evidence="1">F_SG_1</strain>
        <tissue evidence="1">Salivary glands</tissue>
    </source>
</reference>
<dbReference type="Gene3D" id="3.10.10.10">
    <property type="entry name" value="HIV Type 1 Reverse Transcriptase, subunit A, domain 1"/>
    <property type="match status" value="1"/>
</dbReference>
<name>A0AAQ4D0Y9_AMBAM</name>
<accession>A0AAQ4D0Y9</accession>
<protein>
    <submittedName>
        <fullName evidence="1">Uncharacterized protein</fullName>
    </submittedName>
</protein>
<dbReference type="InterPro" id="IPR043502">
    <property type="entry name" value="DNA/RNA_pol_sf"/>
</dbReference>
<evidence type="ECO:0000313" key="1">
    <source>
        <dbReference type="EMBL" id="KAK8756129.1"/>
    </source>
</evidence>
<dbReference type="GO" id="GO:0071897">
    <property type="term" value="P:DNA biosynthetic process"/>
    <property type="evidence" value="ECO:0007669"/>
    <property type="project" value="UniProtKB-ARBA"/>
</dbReference>
<dbReference type="SUPFAM" id="SSF56672">
    <property type="entry name" value="DNA/RNA polymerases"/>
    <property type="match status" value="1"/>
</dbReference>
<sequence length="89" mass="10205">MFRRSCRERPGFYGPPVHIELKDHAKAVFLKTVPSSLTLNDDVAKEGDRFVQQGIWEPVEYYIWGAPLAVVKKKHGILRLCGDYRGTMN</sequence>
<evidence type="ECO:0000313" key="2">
    <source>
        <dbReference type="Proteomes" id="UP001321473"/>
    </source>
</evidence>